<keyword evidence="7" id="KW-1185">Reference proteome</keyword>
<feature type="compositionally biased region" description="Basic and acidic residues" evidence="4">
    <location>
        <begin position="129"/>
        <end position="140"/>
    </location>
</feature>
<dbReference type="Pfam" id="PF13873">
    <property type="entry name" value="Myb_DNA-bind_5"/>
    <property type="match status" value="1"/>
</dbReference>
<evidence type="ECO:0000256" key="2">
    <source>
        <dbReference type="ARBA" id="ARBA00016807"/>
    </source>
</evidence>
<evidence type="ECO:0000259" key="5">
    <source>
        <dbReference type="Pfam" id="PF13873"/>
    </source>
</evidence>
<protein>
    <recommendedName>
        <fullName evidence="2">Regulatory protein zeste</fullName>
    </recommendedName>
</protein>
<reference evidence="6" key="1">
    <citation type="submission" date="2020-11" db="EMBL/GenBank/DDBJ databases">
        <authorList>
            <person name="Tran Van P."/>
        </authorList>
    </citation>
    <scope>NUCLEOTIDE SEQUENCE</scope>
</reference>
<accession>A0A7R9FTA1</accession>
<name>A0A7R9FTA1_9CRUS</name>
<dbReference type="EMBL" id="CAJPEV010006650">
    <property type="protein sequence ID" value="CAG0904273.1"/>
    <property type="molecule type" value="Genomic_DNA"/>
</dbReference>
<feature type="region of interest" description="Disordered" evidence="4">
    <location>
        <begin position="75"/>
        <end position="102"/>
    </location>
</feature>
<feature type="region of interest" description="Disordered" evidence="4">
    <location>
        <begin position="115"/>
        <end position="160"/>
    </location>
</feature>
<evidence type="ECO:0000256" key="3">
    <source>
        <dbReference type="ARBA" id="ARBA00025466"/>
    </source>
</evidence>
<dbReference type="PANTHER" id="PTHR21411:SF0">
    <property type="entry name" value="REGULATORY PROTEIN ZESTE"/>
    <property type="match status" value="1"/>
</dbReference>
<evidence type="ECO:0000256" key="4">
    <source>
        <dbReference type="SAM" id="MobiDB-lite"/>
    </source>
</evidence>
<dbReference type="OrthoDB" id="6340111at2759"/>
<comment type="function">
    <text evidence="3">Involved in transvection phenomena (= synapsis-dependent gene expression), where the synaptic pairing of chromosomes carrying genes with which zeste interacts influences the expression of these genes. Zeste binds to DNA and stimulates transcription from a nearby promoter.</text>
</comment>
<dbReference type="InterPro" id="IPR028002">
    <property type="entry name" value="Myb_DNA-bind_5"/>
</dbReference>
<comment type="subunit">
    <text evidence="1">Self-associates forming complexes of several hundred monomers.</text>
</comment>
<dbReference type="AlphaFoldDB" id="A0A7R9FTA1"/>
<evidence type="ECO:0000256" key="1">
    <source>
        <dbReference type="ARBA" id="ARBA00011764"/>
    </source>
</evidence>
<sequence length="208" mass="24358">MNERVKKENFSSGDEVHLEEIVKEHPEVESRRYDADYMHKKNNAWKMIHEAYNSSCPSGNTRSLDQLKGLWNRLKVKATQDRDQQRKKAKKTGGGEKPPEMDELSNYINEVVLPPHAKSPLHNPFDSDSEGKPLEVRTEKLVPTSRENLDPEQSLPKAKKRKADFYDHLLEMAQKEHDIKMRIFQMMEWKLKHECEQMWIGLLPQLPA</sequence>
<evidence type="ECO:0000313" key="7">
    <source>
        <dbReference type="Proteomes" id="UP000677054"/>
    </source>
</evidence>
<dbReference type="PANTHER" id="PTHR21411">
    <property type="entry name" value="APONTIC"/>
    <property type="match status" value="1"/>
</dbReference>
<organism evidence="6">
    <name type="scientific">Darwinula stevensoni</name>
    <dbReference type="NCBI Taxonomy" id="69355"/>
    <lineage>
        <taxon>Eukaryota</taxon>
        <taxon>Metazoa</taxon>
        <taxon>Ecdysozoa</taxon>
        <taxon>Arthropoda</taxon>
        <taxon>Crustacea</taxon>
        <taxon>Oligostraca</taxon>
        <taxon>Ostracoda</taxon>
        <taxon>Podocopa</taxon>
        <taxon>Podocopida</taxon>
        <taxon>Darwinulocopina</taxon>
        <taxon>Darwinuloidea</taxon>
        <taxon>Darwinulidae</taxon>
        <taxon>Darwinula</taxon>
    </lineage>
</organism>
<gene>
    <name evidence="6" type="ORF">DSTB1V02_LOCUS13522</name>
</gene>
<proteinExistence type="predicted"/>
<evidence type="ECO:0000313" key="6">
    <source>
        <dbReference type="EMBL" id="CAD7253775.1"/>
    </source>
</evidence>
<dbReference type="Proteomes" id="UP000677054">
    <property type="component" value="Unassembled WGS sequence"/>
</dbReference>
<dbReference type="EMBL" id="LR906167">
    <property type="protein sequence ID" value="CAD7253775.1"/>
    <property type="molecule type" value="Genomic_DNA"/>
</dbReference>
<feature type="domain" description="Myb/SANT-like DNA-binding" evidence="5">
    <location>
        <begin position="6"/>
        <end position="78"/>
    </location>
</feature>